<protein>
    <submittedName>
        <fullName evidence="2">AAA family ATPase</fullName>
    </submittedName>
</protein>
<dbReference type="Gene3D" id="3.40.50.300">
    <property type="entry name" value="P-loop containing nucleotide triphosphate hydrolases"/>
    <property type="match status" value="1"/>
</dbReference>
<dbReference type="EMBL" id="JANPWE010000008">
    <property type="protein sequence ID" value="MCR6546508.1"/>
    <property type="molecule type" value="Genomic_DNA"/>
</dbReference>
<dbReference type="EMBL" id="JANPWE010000015">
    <property type="protein sequence ID" value="MCR6546995.1"/>
    <property type="molecule type" value="Genomic_DNA"/>
</dbReference>
<dbReference type="Pfam" id="PF13401">
    <property type="entry name" value="AAA_22"/>
    <property type="match status" value="1"/>
</dbReference>
<reference evidence="2 4" key="1">
    <citation type="submission" date="2022-08" db="EMBL/GenBank/DDBJ databases">
        <title>Proteogenomics of the novel Dehalobacterium formicoaceticum strain EZ94 highlights a key role of methyltransferases during anaerobic dichloromethane degradation.</title>
        <authorList>
            <person name="Wasmund K."/>
        </authorList>
    </citation>
    <scope>NUCLEOTIDE SEQUENCE [LARGE SCALE GENOMIC DNA]</scope>
    <source>
        <strain evidence="2 4">EZ94</strain>
    </source>
</reference>
<evidence type="ECO:0000313" key="3">
    <source>
        <dbReference type="EMBL" id="MCR6546995.1"/>
    </source>
</evidence>
<dbReference type="InterPro" id="IPR052026">
    <property type="entry name" value="ExeA_AAA_ATPase_DNA-bind"/>
</dbReference>
<proteinExistence type="predicted"/>
<dbReference type="SUPFAM" id="SSF52540">
    <property type="entry name" value="P-loop containing nucleoside triphosphate hydrolases"/>
    <property type="match status" value="1"/>
</dbReference>
<evidence type="ECO:0000313" key="4">
    <source>
        <dbReference type="Proteomes" id="UP001524944"/>
    </source>
</evidence>
<dbReference type="Proteomes" id="UP001524944">
    <property type="component" value="Unassembled WGS sequence"/>
</dbReference>
<evidence type="ECO:0000313" key="2">
    <source>
        <dbReference type="EMBL" id="MCR6546508.1"/>
    </source>
</evidence>
<evidence type="ECO:0000259" key="1">
    <source>
        <dbReference type="Pfam" id="PF13401"/>
    </source>
</evidence>
<name>A0ABT1Y6I9_9FIRM</name>
<organism evidence="2 4">
    <name type="scientific">Dehalobacterium formicoaceticum</name>
    <dbReference type="NCBI Taxonomy" id="51515"/>
    <lineage>
        <taxon>Bacteria</taxon>
        <taxon>Bacillati</taxon>
        <taxon>Bacillota</taxon>
        <taxon>Clostridia</taxon>
        <taxon>Eubacteriales</taxon>
        <taxon>Peptococcaceae</taxon>
        <taxon>Dehalobacterium</taxon>
    </lineage>
</organism>
<dbReference type="PANTHER" id="PTHR35894">
    <property type="entry name" value="GENERAL SECRETION PATHWAY PROTEIN A-RELATED"/>
    <property type="match status" value="1"/>
</dbReference>
<sequence length="259" mass="29973">MMAQLSFLREIPTEGLLSLPQHREALARLKYIIASKGFGVMTGSPGMGKSSILRTLDASLDKSRFLFCYINDADLKPKNLYSKILYYLSVQPSTYLDRMKKQFRDAVVNLYDTHDRLPIIVIDNAQDLPIQTIKEIRYLLNFEIDAKSLLSLILVGHPELRDTLKLRSFEAVSQCITAHYRLSPLDEKQTYEYISHHLNLSQLKMLFPEDVVNRIHQFTSGIPRVINQICRHCLIDMESNQLELADHQVLERVLSEFQY</sequence>
<comment type="caution">
    <text evidence="2">The sequence shown here is derived from an EMBL/GenBank/DDBJ whole genome shotgun (WGS) entry which is preliminary data.</text>
</comment>
<dbReference type="InterPro" id="IPR049945">
    <property type="entry name" value="AAA_22"/>
</dbReference>
<dbReference type="PANTHER" id="PTHR35894:SF1">
    <property type="entry name" value="PHOSPHORIBULOKINASE _ URIDINE KINASE FAMILY"/>
    <property type="match status" value="1"/>
</dbReference>
<dbReference type="RefSeq" id="WP_257913892.1">
    <property type="nucleotide sequence ID" value="NZ_JANPWE010000008.1"/>
</dbReference>
<dbReference type="InterPro" id="IPR027417">
    <property type="entry name" value="P-loop_NTPase"/>
</dbReference>
<feature type="domain" description="ORC1/DEAH AAA+ ATPase" evidence="1">
    <location>
        <begin position="35"/>
        <end position="164"/>
    </location>
</feature>
<keyword evidence="4" id="KW-1185">Reference proteome</keyword>
<accession>A0ABT1Y6I9</accession>
<gene>
    <name evidence="2" type="ORF">NVS47_13480</name>
    <name evidence="3" type="ORF">NVS47_16015</name>
</gene>